<evidence type="ECO:0000313" key="6">
    <source>
        <dbReference type="EMBL" id="CAE8643496.1"/>
    </source>
</evidence>
<organism evidence="6 7">
    <name type="scientific">Polarella glacialis</name>
    <name type="common">Dinoflagellate</name>
    <dbReference type="NCBI Taxonomy" id="89957"/>
    <lineage>
        <taxon>Eukaryota</taxon>
        <taxon>Sar</taxon>
        <taxon>Alveolata</taxon>
        <taxon>Dinophyceae</taxon>
        <taxon>Suessiales</taxon>
        <taxon>Suessiaceae</taxon>
        <taxon>Polarella</taxon>
    </lineage>
</organism>
<dbReference type="GO" id="GO:0006281">
    <property type="term" value="P:DNA repair"/>
    <property type="evidence" value="ECO:0007669"/>
    <property type="project" value="TreeGrafter"/>
</dbReference>
<dbReference type="EMBL" id="CAJNNV010033377">
    <property type="protein sequence ID" value="CAE8643496.1"/>
    <property type="molecule type" value="Genomic_DNA"/>
</dbReference>
<dbReference type="InterPro" id="IPR050628">
    <property type="entry name" value="SNF2_RAD54_helicase_TF"/>
</dbReference>
<dbReference type="PANTHER" id="PTHR45626">
    <property type="entry name" value="TRANSCRIPTION TERMINATION FACTOR 2-RELATED"/>
    <property type="match status" value="1"/>
</dbReference>
<keyword evidence="1" id="KW-0547">Nucleotide-binding</keyword>
<dbReference type="Pfam" id="PF00176">
    <property type="entry name" value="SNF2-rel_dom"/>
    <property type="match status" value="1"/>
</dbReference>
<feature type="domain" description="Helicase ATP-binding" evidence="5">
    <location>
        <begin position="70"/>
        <end position="271"/>
    </location>
</feature>
<dbReference type="GO" id="GO:0005634">
    <property type="term" value="C:nucleus"/>
    <property type="evidence" value="ECO:0007669"/>
    <property type="project" value="TreeGrafter"/>
</dbReference>
<dbReference type="InterPro" id="IPR038718">
    <property type="entry name" value="SNF2-like_sf"/>
</dbReference>
<evidence type="ECO:0000256" key="4">
    <source>
        <dbReference type="SAM" id="MobiDB-lite"/>
    </source>
</evidence>
<dbReference type="GO" id="GO:0016787">
    <property type="term" value="F:hydrolase activity"/>
    <property type="evidence" value="ECO:0007669"/>
    <property type="project" value="UniProtKB-KW"/>
</dbReference>
<proteinExistence type="predicted"/>
<comment type="caution">
    <text evidence="6">The sequence shown here is derived from an EMBL/GenBank/DDBJ whole genome shotgun (WGS) entry which is preliminary data.</text>
</comment>
<dbReference type="OrthoDB" id="448448at2759"/>
<dbReference type="Proteomes" id="UP000654075">
    <property type="component" value="Unassembled WGS sequence"/>
</dbReference>
<keyword evidence="3" id="KW-0067">ATP-binding</keyword>
<dbReference type="GO" id="GO:0005524">
    <property type="term" value="F:ATP binding"/>
    <property type="evidence" value="ECO:0007669"/>
    <property type="project" value="UniProtKB-KW"/>
</dbReference>
<dbReference type="InterPro" id="IPR014001">
    <property type="entry name" value="Helicase_ATP-bd"/>
</dbReference>
<feature type="region of interest" description="Disordered" evidence="4">
    <location>
        <begin position="1"/>
        <end position="25"/>
    </location>
</feature>
<name>A0A813HWW7_POLGL</name>
<dbReference type="Gene3D" id="3.40.50.10810">
    <property type="entry name" value="Tandem AAA-ATPase domain"/>
    <property type="match status" value="1"/>
</dbReference>
<gene>
    <name evidence="6" type="ORF">PGLA1383_LOCUS57823</name>
</gene>
<dbReference type="SUPFAM" id="SSF52540">
    <property type="entry name" value="P-loop containing nucleoside triphosphate hydrolases"/>
    <property type="match status" value="1"/>
</dbReference>
<dbReference type="GO" id="GO:0008094">
    <property type="term" value="F:ATP-dependent activity, acting on DNA"/>
    <property type="evidence" value="ECO:0007669"/>
    <property type="project" value="TreeGrafter"/>
</dbReference>
<evidence type="ECO:0000256" key="3">
    <source>
        <dbReference type="ARBA" id="ARBA00022840"/>
    </source>
</evidence>
<dbReference type="InterPro" id="IPR027417">
    <property type="entry name" value="P-loop_NTPase"/>
</dbReference>
<evidence type="ECO:0000313" key="7">
    <source>
        <dbReference type="Proteomes" id="UP000654075"/>
    </source>
</evidence>
<dbReference type="AlphaFoldDB" id="A0A813HWW7"/>
<keyword evidence="7" id="KW-1185">Reference proteome</keyword>
<feature type="non-terminal residue" evidence="6">
    <location>
        <position position="271"/>
    </location>
</feature>
<evidence type="ECO:0000256" key="1">
    <source>
        <dbReference type="ARBA" id="ARBA00022741"/>
    </source>
</evidence>
<sequence>DAGDPRSPAAGRSSSSGALATQPSGERQLHPMWDEYELSQATGPLPGGRESAAFLYHHRTTGALSLDFPDAALAHCRGGVLADDMGLGKTVMCLALLSLDFGPRDLPSARTAAPMLKALEEAEDAEASGPSSKPVLTSFFQTQQQPQPSIADDGGVGGVLVVAPLSLIRQWAAEVELHFPESARPSVHEYYGSGRNRTAEQLRSFGVVLTTYNTLSSEKEDGTLMQVYWRRIILDEAHSIKNRCSRPRPRLHSACEATADGVSLERHCRTV</sequence>
<reference evidence="6" key="1">
    <citation type="submission" date="2021-02" db="EMBL/GenBank/DDBJ databases">
        <authorList>
            <person name="Dougan E. K."/>
            <person name="Rhodes N."/>
            <person name="Thang M."/>
            <person name="Chan C."/>
        </authorList>
    </citation>
    <scope>NUCLEOTIDE SEQUENCE</scope>
</reference>
<keyword evidence="2" id="KW-0378">Hydrolase</keyword>
<evidence type="ECO:0000259" key="5">
    <source>
        <dbReference type="PROSITE" id="PS51192"/>
    </source>
</evidence>
<dbReference type="PANTHER" id="PTHR45626:SF22">
    <property type="entry name" value="DNA REPAIR PROTEIN RAD5"/>
    <property type="match status" value="1"/>
</dbReference>
<accession>A0A813HWW7</accession>
<feature type="compositionally biased region" description="Low complexity" evidence="4">
    <location>
        <begin position="1"/>
        <end position="18"/>
    </location>
</feature>
<dbReference type="InterPro" id="IPR000330">
    <property type="entry name" value="SNF2_N"/>
</dbReference>
<evidence type="ECO:0000256" key="2">
    <source>
        <dbReference type="ARBA" id="ARBA00022801"/>
    </source>
</evidence>
<protein>
    <recommendedName>
        <fullName evidence="5">Helicase ATP-binding domain-containing protein</fullName>
    </recommendedName>
</protein>
<dbReference type="PROSITE" id="PS51192">
    <property type="entry name" value="HELICASE_ATP_BIND_1"/>
    <property type="match status" value="1"/>
</dbReference>
<dbReference type="SMART" id="SM00487">
    <property type="entry name" value="DEXDc"/>
    <property type="match status" value="1"/>
</dbReference>